<evidence type="ECO:0000256" key="5">
    <source>
        <dbReference type="ARBA" id="ARBA00022519"/>
    </source>
</evidence>
<dbReference type="GO" id="GO:0042168">
    <property type="term" value="P:heme metabolic process"/>
    <property type="evidence" value="ECO:0007669"/>
    <property type="project" value="InterPro"/>
</dbReference>
<proteinExistence type="predicted"/>
<comment type="pathway">
    <text evidence="3">Porphyrin-containing compound metabolism; protoheme biosynthesis.</text>
</comment>
<dbReference type="SUPFAM" id="SSF48452">
    <property type="entry name" value="TPR-like"/>
    <property type="match status" value="2"/>
</dbReference>
<organism evidence="13 14">
    <name type="scientific">Amphritea opalescens</name>
    <dbReference type="NCBI Taxonomy" id="2490544"/>
    <lineage>
        <taxon>Bacteria</taxon>
        <taxon>Pseudomonadati</taxon>
        <taxon>Pseudomonadota</taxon>
        <taxon>Gammaproteobacteria</taxon>
        <taxon>Oceanospirillales</taxon>
        <taxon>Oceanospirillaceae</taxon>
        <taxon>Amphritea</taxon>
    </lineage>
</organism>
<feature type="transmembrane region" description="Helical" evidence="11">
    <location>
        <begin position="42"/>
        <end position="64"/>
    </location>
</feature>
<dbReference type="GO" id="GO:0005886">
    <property type="term" value="C:plasma membrane"/>
    <property type="evidence" value="ECO:0007669"/>
    <property type="project" value="UniProtKB-SubCell"/>
</dbReference>
<dbReference type="Proteomes" id="UP000283087">
    <property type="component" value="Unassembled WGS sequence"/>
</dbReference>
<reference evidence="13 14" key="1">
    <citation type="submission" date="2018-11" db="EMBL/GenBank/DDBJ databases">
        <title>The draft genome sequence of Amphritea opalescens ANRC-JH13T.</title>
        <authorList>
            <person name="Fang Z."/>
            <person name="Zhang Y."/>
            <person name="Han X."/>
        </authorList>
    </citation>
    <scope>NUCLEOTIDE SEQUENCE [LARGE SCALE GENOMIC DNA]</scope>
    <source>
        <strain evidence="13 14">ANRC-JH13</strain>
    </source>
</reference>
<dbReference type="UniPathway" id="UPA00252"/>
<evidence type="ECO:0000256" key="1">
    <source>
        <dbReference type="ARBA" id="ARBA00002962"/>
    </source>
</evidence>
<keyword evidence="6 11" id="KW-0812">Transmembrane</keyword>
<evidence type="ECO:0000256" key="4">
    <source>
        <dbReference type="ARBA" id="ARBA00022475"/>
    </source>
</evidence>
<evidence type="ECO:0000256" key="7">
    <source>
        <dbReference type="ARBA" id="ARBA00022989"/>
    </source>
</evidence>
<comment type="caution">
    <text evidence="13">The sequence shown here is derived from an EMBL/GenBank/DDBJ whole genome shotgun (WGS) entry which is preliminary data.</text>
</comment>
<accession>A0A430KLW4</accession>
<comment type="subcellular location">
    <subcellularLocation>
        <location evidence="2">Cell inner membrane</location>
        <topology evidence="2">Multi-pass membrane protein</topology>
    </subcellularLocation>
</comment>
<dbReference type="GO" id="GO:0006779">
    <property type="term" value="P:porphyrin-containing compound biosynthetic process"/>
    <property type="evidence" value="ECO:0007669"/>
    <property type="project" value="UniProtKB-KW"/>
</dbReference>
<protein>
    <submittedName>
        <fullName evidence="13">Heme biosynthesis protein HemY</fullName>
    </submittedName>
</protein>
<keyword evidence="9" id="KW-0627">Porphyrin biosynthesis</keyword>
<evidence type="ECO:0000256" key="2">
    <source>
        <dbReference type="ARBA" id="ARBA00004429"/>
    </source>
</evidence>
<evidence type="ECO:0000256" key="6">
    <source>
        <dbReference type="ARBA" id="ARBA00022692"/>
    </source>
</evidence>
<dbReference type="EMBL" id="RQXW01000022">
    <property type="protein sequence ID" value="RTE64471.1"/>
    <property type="molecule type" value="Genomic_DNA"/>
</dbReference>
<dbReference type="PROSITE" id="PS50005">
    <property type="entry name" value="TPR"/>
    <property type="match status" value="1"/>
</dbReference>
<dbReference type="AlphaFoldDB" id="A0A430KLW4"/>
<evidence type="ECO:0000256" key="11">
    <source>
        <dbReference type="SAM" id="Phobius"/>
    </source>
</evidence>
<evidence type="ECO:0000259" key="12">
    <source>
        <dbReference type="Pfam" id="PF07219"/>
    </source>
</evidence>
<feature type="repeat" description="TPR" evidence="10">
    <location>
        <begin position="334"/>
        <end position="367"/>
    </location>
</feature>
<name>A0A430KLW4_9GAMM</name>
<comment type="function">
    <text evidence="1">Involved in a late step of protoheme IX synthesis.</text>
</comment>
<keyword evidence="5" id="KW-0997">Cell inner membrane</keyword>
<dbReference type="Gene3D" id="1.25.40.10">
    <property type="entry name" value="Tetratricopeptide repeat domain"/>
    <property type="match status" value="1"/>
</dbReference>
<evidence type="ECO:0000256" key="10">
    <source>
        <dbReference type="PROSITE-ProRule" id="PRU00339"/>
    </source>
</evidence>
<dbReference type="RefSeq" id="WP_126159927.1">
    <property type="nucleotide sequence ID" value="NZ_RQXW01000022.1"/>
</dbReference>
<dbReference type="NCBIfam" id="TIGR00540">
    <property type="entry name" value="TPR_hemY_coli"/>
    <property type="match status" value="1"/>
</dbReference>
<feature type="domain" description="HemY N-terminal" evidence="12">
    <location>
        <begin position="27"/>
        <end position="133"/>
    </location>
</feature>
<keyword evidence="7 11" id="KW-1133">Transmembrane helix</keyword>
<gene>
    <name evidence="13" type="ORF">EH243_17390</name>
</gene>
<dbReference type="InterPro" id="IPR005254">
    <property type="entry name" value="Heme_biosyn_assoc_TPR_pro"/>
</dbReference>
<dbReference type="InterPro" id="IPR019734">
    <property type="entry name" value="TPR_rpt"/>
</dbReference>
<keyword evidence="8 11" id="KW-0472">Membrane</keyword>
<evidence type="ECO:0000313" key="14">
    <source>
        <dbReference type="Proteomes" id="UP000283087"/>
    </source>
</evidence>
<dbReference type="OrthoDB" id="7053339at2"/>
<evidence type="ECO:0000256" key="3">
    <source>
        <dbReference type="ARBA" id="ARBA00004744"/>
    </source>
</evidence>
<sequence length="418" mass="47097">MKRIFILLLLFLFAGTWIGQKMIQDSGYTLFAYGQTTIEMSLWVFLVLVVVLFFALHWGINLFNRSLKSGTRLRLWSGSRKSRIAHDKTLKGLIALSEGNWWKAQRLLSMSADNADLPLINYLAAAHAAQEQGDEKACDELLQKARTTTPEAEIAVGINQAQTQLARGQLEPSLATLLSLRKKAPKNTYVMKLLNKVYIQLHDWQAVKDLIPLLRKNKAMKPEKLLETEQLCYQNLLEQSITEGSSPEEQRKALAETWHNMPGQLAQDDILARHYTQLLVSIGAEAKAEPVLRDLINRKGDNELINLYGRIEGENPKKQLEAANRWLKDDPLNADLLLTLGRLSQRNQHWGKAVSYFEQSLEQNPKAETLSELARLLKNLGEADKLRQLMDQHLSVIGGGLPALPLPNKGSSTKITPL</sequence>
<dbReference type="InterPro" id="IPR010817">
    <property type="entry name" value="HemY_N"/>
</dbReference>
<dbReference type="InterPro" id="IPR011990">
    <property type="entry name" value="TPR-like_helical_dom_sf"/>
</dbReference>
<keyword evidence="14" id="KW-1185">Reference proteome</keyword>
<keyword evidence="10" id="KW-0802">TPR repeat</keyword>
<evidence type="ECO:0000256" key="9">
    <source>
        <dbReference type="ARBA" id="ARBA00023244"/>
    </source>
</evidence>
<dbReference type="Pfam" id="PF07219">
    <property type="entry name" value="HemY_N"/>
    <property type="match status" value="1"/>
</dbReference>
<keyword evidence="4" id="KW-1003">Cell membrane</keyword>
<evidence type="ECO:0000313" key="13">
    <source>
        <dbReference type="EMBL" id="RTE64471.1"/>
    </source>
</evidence>
<evidence type="ECO:0000256" key="8">
    <source>
        <dbReference type="ARBA" id="ARBA00023136"/>
    </source>
</evidence>